<keyword evidence="6" id="KW-0804">Transcription</keyword>
<evidence type="ECO:0000256" key="6">
    <source>
        <dbReference type="ARBA" id="ARBA00023163"/>
    </source>
</evidence>
<keyword evidence="7" id="KW-0539">Nucleus</keyword>
<evidence type="ECO:0000313" key="11">
    <source>
        <dbReference type="Proteomes" id="UP000317650"/>
    </source>
</evidence>
<dbReference type="AlphaFoldDB" id="A0A4S8JDC5"/>
<evidence type="ECO:0000313" key="10">
    <source>
        <dbReference type="EMBL" id="THU59124.1"/>
    </source>
</evidence>
<reference evidence="10 11" key="1">
    <citation type="journal article" date="2019" name="Nat. Plants">
        <title>Genome sequencing of Musa balbisiana reveals subgenome evolution and function divergence in polyploid bananas.</title>
        <authorList>
            <person name="Yao X."/>
        </authorList>
    </citation>
    <scope>NUCLEOTIDE SEQUENCE [LARGE SCALE GENOMIC DNA]</scope>
    <source>
        <strain evidence="11">cv. DH-PKW</strain>
        <tissue evidence="10">Leaves</tissue>
    </source>
</reference>
<accession>A0A4S8JDC5</accession>
<comment type="caution">
    <text evidence="10">The sequence shown here is derived from an EMBL/GenBank/DDBJ whole genome shotgun (WGS) entry which is preliminary data.</text>
</comment>
<dbReference type="SUPFAM" id="SSF47459">
    <property type="entry name" value="HLH, helix-loop-helix DNA-binding domain"/>
    <property type="match status" value="1"/>
</dbReference>
<dbReference type="GO" id="GO:0005634">
    <property type="term" value="C:nucleus"/>
    <property type="evidence" value="ECO:0007669"/>
    <property type="project" value="UniProtKB-SubCell"/>
</dbReference>
<evidence type="ECO:0000259" key="9">
    <source>
        <dbReference type="PROSITE" id="PS50888"/>
    </source>
</evidence>
<comment type="similarity">
    <text evidence="2">Belongs to the bHLH protein family.</text>
</comment>
<dbReference type="PANTHER" id="PTHR16223:SF56">
    <property type="entry name" value="TRANSCRIPTION FACTOR BHLH110"/>
    <property type="match status" value="1"/>
</dbReference>
<evidence type="ECO:0000256" key="7">
    <source>
        <dbReference type="ARBA" id="ARBA00023242"/>
    </source>
</evidence>
<evidence type="ECO:0000256" key="2">
    <source>
        <dbReference type="ARBA" id="ARBA00005510"/>
    </source>
</evidence>
<evidence type="ECO:0000256" key="4">
    <source>
        <dbReference type="ARBA" id="ARBA00023015"/>
    </source>
</evidence>
<feature type="domain" description="BHLH" evidence="9">
    <location>
        <begin position="254"/>
        <end position="303"/>
    </location>
</feature>
<dbReference type="GO" id="GO:0000978">
    <property type="term" value="F:RNA polymerase II cis-regulatory region sequence-specific DNA binding"/>
    <property type="evidence" value="ECO:0007669"/>
    <property type="project" value="TreeGrafter"/>
</dbReference>
<name>A0A4S8JDC5_MUSBA</name>
<organism evidence="10 11">
    <name type="scientific">Musa balbisiana</name>
    <name type="common">Banana</name>
    <dbReference type="NCBI Taxonomy" id="52838"/>
    <lineage>
        <taxon>Eukaryota</taxon>
        <taxon>Viridiplantae</taxon>
        <taxon>Streptophyta</taxon>
        <taxon>Embryophyta</taxon>
        <taxon>Tracheophyta</taxon>
        <taxon>Spermatophyta</taxon>
        <taxon>Magnoliopsida</taxon>
        <taxon>Liliopsida</taxon>
        <taxon>Zingiberales</taxon>
        <taxon>Musaceae</taxon>
        <taxon>Musa</taxon>
    </lineage>
</organism>
<sequence>MRSSHQEEEPHGFSTVVATPAFYHRPWNRSQTSICNEMVSDASGHSPADSQTIQNLGFHCEEGFFTYQLPVHQLHPTKITEFSDNSSFPKLNGFCKDFSSNDDCQQPHERLYVRRRIDTGRQTDGLQPLPGNLSENSWCDSHGGGRESFGMGFPTAYLSHSSPRLPFLSGSSDMDLLASARLGRSFCQTSFTGMVSLLGEDASSGFGHLPESIQGPFHHHRKMPSLASGAAEVRTVNSSWEHKPLQTEPTKPRFEQHSSFSPFKVRKEKMGDRIAALQQLVAPFGKTDTASVLMEAIGYIKFLLDQVEKLSLPYLRSSGNKRPRTMQETSNEERDEMGKRDLRSRGLCLVPLSRTSYI</sequence>
<evidence type="ECO:0000256" key="5">
    <source>
        <dbReference type="ARBA" id="ARBA00023125"/>
    </source>
</evidence>
<dbReference type="FunFam" id="4.10.280.10:FF:000032">
    <property type="entry name" value="Transcription factor bHLH123 family"/>
    <property type="match status" value="1"/>
</dbReference>
<keyword evidence="4" id="KW-0805">Transcription regulation</keyword>
<evidence type="ECO:0000256" key="3">
    <source>
        <dbReference type="ARBA" id="ARBA00011738"/>
    </source>
</evidence>
<dbReference type="InterPro" id="IPR011598">
    <property type="entry name" value="bHLH_dom"/>
</dbReference>
<keyword evidence="5" id="KW-0238">DNA-binding</keyword>
<protein>
    <recommendedName>
        <fullName evidence="9">BHLH domain-containing protein</fullName>
    </recommendedName>
</protein>
<dbReference type="GO" id="GO:0000981">
    <property type="term" value="F:DNA-binding transcription factor activity, RNA polymerase II-specific"/>
    <property type="evidence" value="ECO:0007669"/>
    <property type="project" value="TreeGrafter"/>
</dbReference>
<evidence type="ECO:0000256" key="1">
    <source>
        <dbReference type="ARBA" id="ARBA00004123"/>
    </source>
</evidence>
<dbReference type="InterPro" id="IPR045239">
    <property type="entry name" value="bHLH95_bHLH"/>
</dbReference>
<comment type="subunit">
    <text evidence="3">Homodimer.</text>
</comment>
<dbReference type="Proteomes" id="UP000317650">
    <property type="component" value="Chromosome 3"/>
</dbReference>
<dbReference type="EMBL" id="PYDT01000006">
    <property type="protein sequence ID" value="THU59124.1"/>
    <property type="molecule type" value="Genomic_DNA"/>
</dbReference>
<evidence type="ECO:0000256" key="8">
    <source>
        <dbReference type="SAM" id="MobiDB-lite"/>
    </source>
</evidence>
<dbReference type="GO" id="GO:0046983">
    <property type="term" value="F:protein dimerization activity"/>
    <property type="evidence" value="ECO:0007669"/>
    <property type="project" value="InterPro"/>
</dbReference>
<dbReference type="PROSITE" id="PS50888">
    <property type="entry name" value="BHLH"/>
    <property type="match status" value="1"/>
</dbReference>
<proteinExistence type="inferred from homology"/>
<dbReference type="InterPro" id="IPR036638">
    <property type="entry name" value="HLH_DNA-bd_sf"/>
</dbReference>
<gene>
    <name evidence="10" type="ORF">C4D60_Mb03t21680</name>
</gene>
<feature type="region of interest" description="Disordered" evidence="8">
    <location>
        <begin position="316"/>
        <end position="340"/>
    </location>
</feature>
<dbReference type="CDD" id="cd11393">
    <property type="entry name" value="bHLH_AtbHLH_like"/>
    <property type="match status" value="1"/>
</dbReference>
<keyword evidence="11" id="KW-1185">Reference proteome</keyword>
<dbReference type="Gene3D" id="4.10.280.10">
    <property type="entry name" value="Helix-loop-helix DNA-binding domain"/>
    <property type="match status" value="1"/>
</dbReference>
<dbReference type="InterPro" id="IPR045843">
    <property type="entry name" value="IND-like"/>
</dbReference>
<dbReference type="PANTHER" id="PTHR16223">
    <property type="entry name" value="TRANSCRIPTION FACTOR BHLH83-RELATED"/>
    <property type="match status" value="1"/>
</dbReference>
<comment type="subcellular location">
    <subcellularLocation>
        <location evidence="1">Nucleus</location>
    </subcellularLocation>
</comment>